<evidence type="ECO:0000256" key="3">
    <source>
        <dbReference type="ARBA" id="ARBA00022741"/>
    </source>
</evidence>
<comment type="similarity">
    <text evidence="6">Belongs to the APS kinase family.</text>
</comment>
<accession>C1FF51</accession>
<dbReference type="InterPro" id="IPR002891">
    <property type="entry name" value="APS"/>
</dbReference>
<keyword evidence="3 6" id="KW-0547">Nucleotide-binding</keyword>
<evidence type="ECO:0000256" key="6">
    <source>
        <dbReference type="RuleBase" id="RU004347"/>
    </source>
</evidence>
<evidence type="ECO:0000256" key="2">
    <source>
        <dbReference type="ARBA" id="ARBA00022679"/>
    </source>
</evidence>
<name>C1FF51_MICCC</name>
<dbReference type="PANTHER" id="PTHR11055:SF1">
    <property type="entry name" value="PAPS SYNTHETASE, ISOFORM D"/>
    <property type="match status" value="1"/>
</dbReference>
<dbReference type="InParanoid" id="C1FF51"/>
<dbReference type="EMBL" id="CP001574">
    <property type="protein sequence ID" value="ACO68301.1"/>
    <property type="molecule type" value="Genomic_DNA"/>
</dbReference>
<dbReference type="UniPathway" id="UPA00140">
    <property type="reaction ID" value="UER00205"/>
</dbReference>
<evidence type="ECO:0000256" key="5">
    <source>
        <dbReference type="ARBA" id="ARBA00022840"/>
    </source>
</evidence>
<dbReference type="HAMAP" id="MF_00065">
    <property type="entry name" value="Adenylyl_sulf_kinase"/>
    <property type="match status" value="1"/>
</dbReference>
<dbReference type="Proteomes" id="UP000002009">
    <property type="component" value="Chromosome 1"/>
</dbReference>
<dbReference type="OMA" id="CCASMKL"/>
<comment type="function">
    <text evidence="6">Catalyzes the synthesis of activated sulfate.</text>
</comment>
<keyword evidence="2 6" id="KW-0808">Transferase</keyword>
<keyword evidence="4 6" id="KW-0418">Kinase</keyword>
<dbReference type="NCBIfam" id="TIGR00455">
    <property type="entry name" value="apsK"/>
    <property type="match status" value="1"/>
</dbReference>
<dbReference type="eggNOG" id="KOG0635">
    <property type="taxonomic scope" value="Eukaryota"/>
</dbReference>
<comment type="catalytic activity">
    <reaction evidence="6">
        <text>adenosine 5'-phosphosulfate + ATP = 3'-phosphoadenylyl sulfate + ADP + H(+)</text>
        <dbReference type="Rhea" id="RHEA:24152"/>
        <dbReference type="ChEBI" id="CHEBI:15378"/>
        <dbReference type="ChEBI" id="CHEBI:30616"/>
        <dbReference type="ChEBI" id="CHEBI:58243"/>
        <dbReference type="ChEBI" id="CHEBI:58339"/>
        <dbReference type="ChEBI" id="CHEBI:456216"/>
        <dbReference type="EC" id="2.7.1.25"/>
    </reaction>
</comment>
<evidence type="ECO:0000259" key="7">
    <source>
        <dbReference type="Pfam" id="PF01583"/>
    </source>
</evidence>
<dbReference type="GO" id="GO:0005524">
    <property type="term" value="F:ATP binding"/>
    <property type="evidence" value="ECO:0007669"/>
    <property type="project" value="UniProtKB-KW"/>
</dbReference>
<evidence type="ECO:0000313" key="9">
    <source>
        <dbReference type="Proteomes" id="UP000002009"/>
    </source>
</evidence>
<organism evidence="8 9">
    <name type="scientific">Micromonas commoda (strain RCC299 / NOUM17 / CCMP2709)</name>
    <name type="common">Picoplanktonic green alga</name>
    <dbReference type="NCBI Taxonomy" id="296587"/>
    <lineage>
        <taxon>Eukaryota</taxon>
        <taxon>Viridiplantae</taxon>
        <taxon>Chlorophyta</taxon>
        <taxon>Mamiellophyceae</taxon>
        <taxon>Mamiellales</taxon>
        <taxon>Mamiellaceae</taxon>
        <taxon>Micromonas</taxon>
    </lineage>
</organism>
<dbReference type="AlphaFoldDB" id="C1FF51"/>
<proteinExistence type="inferred from homology"/>
<dbReference type="FunCoup" id="C1FF51">
    <property type="interactions" value="75"/>
</dbReference>
<feature type="domain" description="APS kinase" evidence="7">
    <location>
        <begin position="85"/>
        <end position="233"/>
    </location>
</feature>
<dbReference type="KEGG" id="mis:MICPUN_54830"/>
<dbReference type="NCBIfam" id="NF003013">
    <property type="entry name" value="PRK03846.1"/>
    <property type="match status" value="1"/>
</dbReference>
<dbReference type="GO" id="GO:0070814">
    <property type="term" value="P:hydrogen sulfide biosynthetic process"/>
    <property type="evidence" value="ECO:0007669"/>
    <property type="project" value="UniProtKB-UniPathway"/>
</dbReference>
<evidence type="ECO:0000256" key="4">
    <source>
        <dbReference type="ARBA" id="ARBA00022777"/>
    </source>
</evidence>
<keyword evidence="9" id="KW-1185">Reference proteome</keyword>
<dbReference type="InterPro" id="IPR059117">
    <property type="entry name" value="APS_kinase_dom"/>
</dbReference>
<dbReference type="GO" id="GO:0004020">
    <property type="term" value="F:adenylylsulfate kinase activity"/>
    <property type="evidence" value="ECO:0007669"/>
    <property type="project" value="UniProtKB-EC"/>
</dbReference>
<gene>
    <name evidence="8" type="ORF">MICPUN_54830</name>
</gene>
<evidence type="ECO:0000313" key="8">
    <source>
        <dbReference type="EMBL" id="ACO68301.1"/>
    </source>
</evidence>
<dbReference type="STRING" id="296587.C1FF51"/>
<sequence length="266" mass="28760">MRSLRELARFASKVTAAYPTAAGSLASGNSSIAPAASLLQRRVGITMSAPAAVDVDAYKVGDSTNIKWHEGSVDTATREKAMNQKGCVLWFTGLSGSGKSTVAYTLEHALFQRGKVAQVLDGDNIRHGLNSNLGFSAEDREENIRRIGEVSKLFADSGMITLVSFISPYRKDRDQVRARVGDKFVEVYMKIPLEVCEQRDPKGLYKAARAGKIKGFTGIDDPYEEPLDAEIVMEVAKEGGDGTLAPPEKMAAAIIEILEQKGFLSA</sequence>
<dbReference type="GO" id="GO:0000103">
    <property type="term" value="P:sulfate assimilation"/>
    <property type="evidence" value="ECO:0007669"/>
    <property type="project" value="InterPro"/>
</dbReference>
<reference evidence="8 9" key="1">
    <citation type="journal article" date="2009" name="Science">
        <title>Green evolution and dynamic adaptations revealed by genomes of the marine picoeukaryotes Micromonas.</title>
        <authorList>
            <person name="Worden A.Z."/>
            <person name="Lee J.H."/>
            <person name="Mock T."/>
            <person name="Rouze P."/>
            <person name="Simmons M.P."/>
            <person name="Aerts A.L."/>
            <person name="Allen A.E."/>
            <person name="Cuvelier M.L."/>
            <person name="Derelle E."/>
            <person name="Everett M.V."/>
            <person name="Foulon E."/>
            <person name="Grimwood J."/>
            <person name="Gundlach H."/>
            <person name="Henrissat B."/>
            <person name="Napoli C."/>
            <person name="McDonald S.M."/>
            <person name="Parker M.S."/>
            <person name="Rombauts S."/>
            <person name="Salamov A."/>
            <person name="Von Dassow P."/>
            <person name="Badger J.H."/>
            <person name="Coutinho P.M."/>
            <person name="Demir E."/>
            <person name="Dubchak I."/>
            <person name="Gentemann C."/>
            <person name="Eikrem W."/>
            <person name="Gready J.E."/>
            <person name="John U."/>
            <person name="Lanier W."/>
            <person name="Lindquist E.A."/>
            <person name="Lucas S."/>
            <person name="Mayer K.F."/>
            <person name="Moreau H."/>
            <person name="Not F."/>
            <person name="Otillar R."/>
            <person name="Panaud O."/>
            <person name="Pangilinan J."/>
            <person name="Paulsen I."/>
            <person name="Piegu B."/>
            <person name="Poliakov A."/>
            <person name="Robbens S."/>
            <person name="Schmutz J."/>
            <person name="Toulza E."/>
            <person name="Wyss T."/>
            <person name="Zelensky A."/>
            <person name="Zhou K."/>
            <person name="Armbrust E.V."/>
            <person name="Bhattacharya D."/>
            <person name="Goodenough U.W."/>
            <person name="Van de Peer Y."/>
            <person name="Grigoriev I.V."/>
        </authorList>
    </citation>
    <scope>NUCLEOTIDE SEQUENCE [LARGE SCALE GENOMIC DNA]</scope>
    <source>
        <strain evidence="9">RCC299 / NOUM17</strain>
    </source>
</reference>
<dbReference type="RefSeq" id="XP_002507043.1">
    <property type="nucleotide sequence ID" value="XM_002506997.1"/>
</dbReference>
<dbReference type="OrthoDB" id="506431at2759"/>
<dbReference type="Pfam" id="PF01583">
    <property type="entry name" value="APS_kinase"/>
    <property type="match status" value="1"/>
</dbReference>
<dbReference type="InterPro" id="IPR027417">
    <property type="entry name" value="P-loop_NTPase"/>
</dbReference>
<dbReference type="EC" id="2.7.1.25" evidence="1 6"/>
<comment type="pathway">
    <text evidence="6">Sulfur metabolism; hydrogen sulfide biosynthesis; sulfite from sulfate: step 2/3.</text>
</comment>
<dbReference type="PANTHER" id="PTHR11055">
    <property type="entry name" value="BIFUNCTIONAL 3'-PHOSPHOADENOSINE 5'-PHOSPHOSULFATE SYNTHASE"/>
    <property type="match status" value="1"/>
</dbReference>
<dbReference type="GeneID" id="8250352"/>
<protein>
    <recommendedName>
        <fullName evidence="1 6">Adenylyl-sulfate kinase</fullName>
        <ecNumber evidence="1 6">2.7.1.25</ecNumber>
    </recommendedName>
</protein>
<dbReference type="SUPFAM" id="SSF52540">
    <property type="entry name" value="P-loop containing nucleoside triphosphate hydrolases"/>
    <property type="match status" value="1"/>
</dbReference>
<evidence type="ECO:0000256" key="1">
    <source>
        <dbReference type="ARBA" id="ARBA00012121"/>
    </source>
</evidence>
<dbReference type="FunFam" id="3.40.50.300:FF:000212">
    <property type="entry name" value="Adenylyl-sulfate kinase"/>
    <property type="match status" value="1"/>
</dbReference>
<keyword evidence="5 6" id="KW-0067">ATP-binding</keyword>
<dbReference type="Gene3D" id="3.40.50.300">
    <property type="entry name" value="P-loop containing nucleotide triphosphate hydrolases"/>
    <property type="match status" value="1"/>
</dbReference>
<dbReference type="CDD" id="cd02027">
    <property type="entry name" value="APSK"/>
    <property type="match status" value="1"/>
</dbReference>